<gene>
    <name evidence="1" type="ORF">MUBE_02925</name>
</gene>
<proteinExistence type="predicted"/>
<comment type="caution">
    <text evidence="1">The sequence shown here is derived from an EMBL/GenBank/DDBJ whole genome shotgun (WGS) entry which is preliminary data.</text>
</comment>
<dbReference type="Proteomes" id="UP000258522">
    <property type="component" value="Unassembled WGS sequence"/>
</dbReference>
<evidence type="ECO:0000313" key="2">
    <source>
        <dbReference type="Proteomes" id="UP000258522"/>
    </source>
</evidence>
<dbReference type="EMBL" id="QAYL01000002">
    <property type="protein sequence ID" value="RFD26788.1"/>
    <property type="molecule type" value="Genomic_DNA"/>
</dbReference>
<accession>A0A3E1HK02</accession>
<protein>
    <submittedName>
        <fullName evidence="1">Uncharacterized protein</fullName>
    </submittedName>
</protein>
<dbReference type="AlphaFoldDB" id="A0A3E1HK02"/>
<organism evidence="1 2">
    <name type="scientific">Mycobacterium uberis</name>
    <dbReference type="NCBI Taxonomy" id="2162698"/>
    <lineage>
        <taxon>Bacteria</taxon>
        <taxon>Bacillati</taxon>
        <taxon>Actinomycetota</taxon>
        <taxon>Actinomycetes</taxon>
        <taxon>Mycobacteriales</taxon>
        <taxon>Mycobacteriaceae</taxon>
        <taxon>Mycobacterium</taxon>
    </lineage>
</organism>
<reference evidence="1 2" key="1">
    <citation type="submission" date="2018-07" db="EMBL/GenBank/DDBJ databases">
        <title>Whole genome sequence of Mycobacterium uberis.</title>
        <authorList>
            <person name="Benjak A."/>
        </authorList>
    </citation>
    <scope>NUCLEOTIDE SEQUENCE [LARGE SCALE GENOMIC DNA]</scope>
    <source>
        <strain evidence="1 2">Jura</strain>
    </source>
</reference>
<name>A0A3E1HK02_9MYCO</name>
<evidence type="ECO:0000313" key="1">
    <source>
        <dbReference type="EMBL" id="RFD26788.1"/>
    </source>
</evidence>
<sequence length="65" mass="6821">MPPLDDVHLERPEEIEPGLLVNVHGLPINDPMAQMPLIDLSSLQPVATQPGCTLICISSAPAPAG</sequence>
<keyword evidence="2" id="KW-1185">Reference proteome</keyword>